<evidence type="ECO:0000313" key="3">
    <source>
        <dbReference type="Proteomes" id="UP000823896"/>
    </source>
</evidence>
<proteinExistence type="predicted"/>
<reference evidence="2" key="2">
    <citation type="submission" date="2021-04" db="EMBL/GenBank/DDBJ databases">
        <authorList>
            <person name="Gilroy R."/>
        </authorList>
    </citation>
    <scope>NUCLEOTIDE SEQUENCE</scope>
    <source>
        <strain evidence="2">CHK187-11901</strain>
    </source>
</reference>
<dbReference type="Proteomes" id="UP000823896">
    <property type="component" value="Unassembled WGS sequence"/>
</dbReference>
<dbReference type="EMBL" id="DWWM01000057">
    <property type="protein sequence ID" value="HJC37303.1"/>
    <property type="molecule type" value="Genomic_DNA"/>
</dbReference>
<evidence type="ECO:0000256" key="1">
    <source>
        <dbReference type="SAM" id="Phobius"/>
    </source>
</evidence>
<keyword evidence="1" id="KW-0812">Transmembrane</keyword>
<dbReference type="AlphaFoldDB" id="A0A9D2SVI7"/>
<gene>
    <name evidence="2" type="ORF">H9702_09290</name>
</gene>
<protein>
    <submittedName>
        <fullName evidence="2">Uncharacterized protein</fullName>
    </submittedName>
</protein>
<comment type="caution">
    <text evidence="2">The sequence shown here is derived from an EMBL/GenBank/DDBJ whole genome shotgun (WGS) entry which is preliminary data.</text>
</comment>
<keyword evidence="1" id="KW-0472">Membrane</keyword>
<organism evidence="2 3">
    <name type="scientific">Candidatus Merdibacter merdavium</name>
    <dbReference type="NCBI Taxonomy" id="2838692"/>
    <lineage>
        <taxon>Bacteria</taxon>
        <taxon>Bacillati</taxon>
        <taxon>Bacillota</taxon>
        <taxon>Erysipelotrichia</taxon>
        <taxon>Erysipelotrichales</taxon>
        <taxon>Erysipelotrichaceae</taxon>
        <taxon>Merdibacter</taxon>
    </lineage>
</organism>
<reference evidence="2" key="1">
    <citation type="journal article" date="2021" name="PeerJ">
        <title>Extensive microbial diversity within the chicken gut microbiome revealed by metagenomics and culture.</title>
        <authorList>
            <person name="Gilroy R."/>
            <person name="Ravi A."/>
            <person name="Getino M."/>
            <person name="Pursley I."/>
            <person name="Horton D.L."/>
            <person name="Alikhan N.F."/>
            <person name="Baker D."/>
            <person name="Gharbi K."/>
            <person name="Hall N."/>
            <person name="Watson M."/>
            <person name="Adriaenssens E.M."/>
            <person name="Foster-Nyarko E."/>
            <person name="Jarju S."/>
            <person name="Secka A."/>
            <person name="Antonio M."/>
            <person name="Oren A."/>
            <person name="Chaudhuri R.R."/>
            <person name="La Ragione R."/>
            <person name="Hildebrand F."/>
            <person name="Pallen M.J."/>
        </authorList>
    </citation>
    <scope>NUCLEOTIDE SEQUENCE</scope>
    <source>
        <strain evidence="2">CHK187-11901</strain>
    </source>
</reference>
<sequence length="150" mass="16934">MAHKKLGTLSEQMYYVLLVLREERCGAQIAEAVDALTQHRVSLGPSTLYALLIIIPLSALITFLFVTPSASDLPQQIQSPVMRHIIGEQNDICFDYVEVAHPSLLPVTKRYFLTDHAMDRALYVHEPLEQPYTEPELRAIIARMKENSGT</sequence>
<evidence type="ECO:0000313" key="2">
    <source>
        <dbReference type="EMBL" id="HJC37303.1"/>
    </source>
</evidence>
<keyword evidence="1" id="KW-1133">Transmembrane helix</keyword>
<feature type="transmembrane region" description="Helical" evidence="1">
    <location>
        <begin position="48"/>
        <end position="66"/>
    </location>
</feature>
<accession>A0A9D2SVI7</accession>
<name>A0A9D2SVI7_9FIRM</name>